<dbReference type="EnsemblPlants" id="OMERI01G28880.1">
    <property type="protein sequence ID" value="OMERI01G28880.1"/>
    <property type="gene ID" value="OMERI01G28880"/>
</dbReference>
<proteinExistence type="predicted"/>
<evidence type="ECO:0000259" key="2">
    <source>
        <dbReference type="SMART" id="SM00835"/>
    </source>
</evidence>
<evidence type="ECO:0000256" key="1">
    <source>
        <dbReference type="SAM" id="SignalP"/>
    </source>
</evidence>
<dbReference type="SMART" id="SM00835">
    <property type="entry name" value="Cupin_1"/>
    <property type="match status" value="1"/>
</dbReference>
<reference evidence="3" key="1">
    <citation type="submission" date="2015-04" db="UniProtKB">
        <authorList>
            <consortium name="EnsemblPlants"/>
        </authorList>
    </citation>
    <scope>IDENTIFICATION</scope>
</reference>
<protein>
    <recommendedName>
        <fullName evidence="2">Cupin type-1 domain-containing protein</fullName>
    </recommendedName>
</protein>
<accession>A0A0E0C818</accession>
<dbReference type="InterPro" id="IPR011051">
    <property type="entry name" value="RmlC_Cupin_sf"/>
</dbReference>
<keyword evidence="1" id="KW-0732">Signal</keyword>
<dbReference type="Proteomes" id="UP000008021">
    <property type="component" value="Chromosome 1"/>
</dbReference>
<feature type="signal peptide" evidence="1">
    <location>
        <begin position="1"/>
        <end position="24"/>
    </location>
</feature>
<dbReference type="Pfam" id="PF00190">
    <property type="entry name" value="Cupin_1"/>
    <property type="match status" value="1"/>
</dbReference>
<feature type="chain" id="PRO_5002355565" description="Cupin type-1 domain-containing protein" evidence="1">
    <location>
        <begin position="25"/>
        <end position="413"/>
    </location>
</feature>
<dbReference type="InterPro" id="IPR006045">
    <property type="entry name" value="Cupin_1"/>
</dbReference>
<organism evidence="3">
    <name type="scientific">Oryza meridionalis</name>
    <dbReference type="NCBI Taxonomy" id="40149"/>
    <lineage>
        <taxon>Eukaryota</taxon>
        <taxon>Viridiplantae</taxon>
        <taxon>Streptophyta</taxon>
        <taxon>Embryophyta</taxon>
        <taxon>Tracheophyta</taxon>
        <taxon>Spermatophyta</taxon>
        <taxon>Magnoliopsida</taxon>
        <taxon>Liliopsida</taxon>
        <taxon>Poales</taxon>
        <taxon>Poaceae</taxon>
        <taxon>BOP clade</taxon>
        <taxon>Oryzoideae</taxon>
        <taxon>Oryzeae</taxon>
        <taxon>Oryzinae</taxon>
        <taxon>Oryza</taxon>
    </lineage>
</organism>
<evidence type="ECO:0000313" key="4">
    <source>
        <dbReference type="Proteomes" id="UP000008021"/>
    </source>
</evidence>
<feature type="domain" description="Cupin type-1" evidence="2">
    <location>
        <begin position="50"/>
        <end position="248"/>
    </location>
</feature>
<keyword evidence="4" id="KW-1185">Reference proteome</keyword>
<dbReference type="PANTHER" id="PTHR31189">
    <property type="entry name" value="OS03G0336100 PROTEIN-RELATED"/>
    <property type="match status" value="1"/>
</dbReference>
<name>A0A0E0C818_9ORYZ</name>
<dbReference type="HOGENOM" id="CLU_026341_2_0_1"/>
<dbReference type="CDD" id="cd02242">
    <property type="entry name" value="cupin_11S_legumin_N"/>
    <property type="match status" value="1"/>
</dbReference>
<dbReference type="PANTHER" id="PTHR31189:SF35">
    <property type="entry name" value="12S SEED STORAGE PROTEIN CRB"/>
    <property type="match status" value="1"/>
</dbReference>
<dbReference type="SUPFAM" id="SSF51182">
    <property type="entry name" value="RmlC-like cupins"/>
    <property type="match status" value="2"/>
</dbReference>
<dbReference type="Gramene" id="OMERI01G28880.1">
    <property type="protein sequence ID" value="OMERI01G28880.1"/>
    <property type="gene ID" value="OMERI01G28880"/>
</dbReference>
<dbReference type="AlphaFoldDB" id="A0A0E0C818"/>
<sequence>MATIKFPVVFSAICLFLLCHGSLAQFLSQSTSQWQSSRRGNPREYRSDHLQAFKPIRTVRSQADTTEVYDISNKLFQCTGVFVVRRVIEPRGLLLPHYSNGATLVYIIQGRGVTGPTFPGCLEAYQQQFQQSGQEQSFEGQSQNYKFIDEHQRIHRFRQGDVVALPTSVAHWCYNDGDVPIVAIYVTDIYNSANQLDPRKKDFFLASNNKIGQQLYRSEARESSKNIFGGFSVELLSEALGISSGVARQLQCQNDQRGEIVLVEHGLAFLKPYASVQEQQQEQVQPSEYRQTEYQQKQFQGGYSNGLDETFCTMRNALLSPFWNINAHSIVYITQGRAGFKLSTTMERQCLMESQIAGKNSIFRALPNDVLANVYRISREEARRLKHNRGVKSGVFTPSHAYRSFQDIMAASL</sequence>
<dbReference type="InterPro" id="IPR050253">
    <property type="entry name" value="Seed_Storage-Functional"/>
</dbReference>
<dbReference type="Gene3D" id="2.60.120.10">
    <property type="entry name" value="Jelly Rolls"/>
    <property type="match status" value="2"/>
</dbReference>
<dbReference type="InterPro" id="IPR014710">
    <property type="entry name" value="RmlC-like_jellyroll"/>
</dbReference>
<evidence type="ECO:0000313" key="3">
    <source>
        <dbReference type="EnsemblPlants" id="OMERI01G28880.1"/>
    </source>
</evidence>
<dbReference type="STRING" id="40149.A0A0E0C818"/>
<reference evidence="3" key="2">
    <citation type="submission" date="2018-05" db="EMBL/GenBank/DDBJ databases">
        <title>OmerRS3 (Oryza meridionalis Reference Sequence Version 3).</title>
        <authorList>
            <person name="Zhang J."/>
            <person name="Kudrna D."/>
            <person name="Lee S."/>
            <person name="Talag J."/>
            <person name="Welchert J."/>
            <person name="Wing R.A."/>
        </authorList>
    </citation>
    <scope>NUCLEOTIDE SEQUENCE [LARGE SCALE GENOMIC DNA]</scope>
    <source>
        <strain evidence="3">cv. OR44</strain>
    </source>
</reference>